<dbReference type="AlphaFoldDB" id="A0A1I0GJT4"/>
<protein>
    <submittedName>
        <fullName evidence="1">Uncharacterized protein</fullName>
    </submittedName>
</protein>
<dbReference type="Proteomes" id="UP000182332">
    <property type="component" value="Unassembled WGS sequence"/>
</dbReference>
<evidence type="ECO:0000313" key="1">
    <source>
        <dbReference type="EMBL" id="SET71467.1"/>
    </source>
</evidence>
<reference evidence="1 2" key="1">
    <citation type="submission" date="2016-10" db="EMBL/GenBank/DDBJ databases">
        <authorList>
            <person name="de Groot N.N."/>
        </authorList>
    </citation>
    <scope>NUCLEOTIDE SEQUENCE [LARGE SCALE GENOMIC DNA]</scope>
    <source>
        <strain evidence="1 2">DSM 11363</strain>
    </source>
</reference>
<dbReference type="RefSeq" id="WP_074890990.1">
    <property type="nucleotide sequence ID" value="NZ_FOHW01000022.1"/>
</dbReference>
<name>A0A1I0GJT4_9PSED</name>
<dbReference type="EMBL" id="FOHW01000022">
    <property type="protein sequence ID" value="SET71467.1"/>
    <property type="molecule type" value="Genomic_DNA"/>
</dbReference>
<organism evidence="1 2">
    <name type="scientific">Pseudomonas graminis</name>
    <dbReference type="NCBI Taxonomy" id="158627"/>
    <lineage>
        <taxon>Bacteria</taxon>
        <taxon>Pseudomonadati</taxon>
        <taxon>Pseudomonadota</taxon>
        <taxon>Gammaproteobacteria</taxon>
        <taxon>Pseudomonadales</taxon>
        <taxon>Pseudomonadaceae</taxon>
        <taxon>Pseudomonas</taxon>
    </lineage>
</organism>
<evidence type="ECO:0000313" key="2">
    <source>
        <dbReference type="Proteomes" id="UP000182332"/>
    </source>
</evidence>
<sequence>MSNATRNQMAVVLNQLNELRSTVNELFRLELSEVTELTGHQTVDDKQSIAQCFATLEASIVDMEQTLAMLAEATEQRGAV</sequence>
<gene>
    <name evidence="1" type="ORF">SAMN05216197_1226</name>
</gene>
<dbReference type="OrthoDB" id="6907373at2"/>
<proteinExistence type="predicted"/>
<accession>A0A1I0GJT4</accession>